<keyword evidence="2" id="KW-1185">Reference proteome</keyword>
<protein>
    <submittedName>
        <fullName evidence="1">30054_t:CDS:1</fullName>
    </submittedName>
</protein>
<organism evidence="1 2">
    <name type="scientific">Racocetra persica</name>
    <dbReference type="NCBI Taxonomy" id="160502"/>
    <lineage>
        <taxon>Eukaryota</taxon>
        <taxon>Fungi</taxon>
        <taxon>Fungi incertae sedis</taxon>
        <taxon>Mucoromycota</taxon>
        <taxon>Glomeromycotina</taxon>
        <taxon>Glomeromycetes</taxon>
        <taxon>Diversisporales</taxon>
        <taxon>Gigasporaceae</taxon>
        <taxon>Racocetra</taxon>
    </lineage>
</organism>
<feature type="non-terminal residue" evidence="1">
    <location>
        <position position="159"/>
    </location>
</feature>
<accession>A0ACA9LKF2</accession>
<evidence type="ECO:0000313" key="1">
    <source>
        <dbReference type="EMBL" id="CAG8531367.1"/>
    </source>
</evidence>
<dbReference type="EMBL" id="CAJVQC010003726">
    <property type="protein sequence ID" value="CAG8531367.1"/>
    <property type="molecule type" value="Genomic_DNA"/>
</dbReference>
<evidence type="ECO:0000313" key="2">
    <source>
        <dbReference type="Proteomes" id="UP000789920"/>
    </source>
</evidence>
<proteinExistence type="predicted"/>
<gene>
    <name evidence="1" type="ORF">RPERSI_LOCUS3153</name>
</gene>
<reference evidence="1" key="1">
    <citation type="submission" date="2021-06" db="EMBL/GenBank/DDBJ databases">
        <authorList>
            <person name="Kallberg Y."/>
            <person name="Tangrot J."/>
            <person name="Rosling A."/>
        </authorList>
    </citation>
    <scope>NUCLEOTIDE SEQUENCE</scope>
    <source>
        <strain evidence="1">MA461A</strain>
    </source>
</reference>
<comment type="caution">
    <text evidence="1">The sequence shown here is derived from an EMBL/GenBank/DDBJ whole genome shotgun (WGS) entry which is preliminary data.</text>
</comment>
<name>A0ACA9LKF2_9GLOM</name>
<dbReference type="Proteomes" id="UP000789920">
    <property type="component" value="Unassembled WGS sequence"/>
</dbReference>
<sequence>MSTRVNCVIIIKVCLYSCCFNRKYLYHCKFVDVDSKVVDSVNAVDNVVETNDCDPLDANADTNSKLVGDIVVVGDIISDTVVNIVADVVVGTVASAVVAIATGGVANIGADVVTNGVVDIVIDVVAITVVATVVVIRIDIADVDIDTSIIELEFSLYHL</sequence>